<evidence type="ECO:0000313" key="11">
    <source>
        <dbReference type="Proteomes" id="UP000005237"/>
    </source>
</evidence>
<name>A0A8R1I4L0_CAEJA</name>
<dbReference type="AlphaFoldDB" id="A0A8R1I4L0"/>
<comment type="subcellular location">
    <subcellularLocation>
        <location evidence="1">Nucleus</location>
    </subcellularLocation>
</comment>
<dbReference type="GO" id="GO:0031519">
    <property type="term" value="C:PcG protein complex"/>
    <property type="evidence" value="ECO:0007669"/>
    <property type="project" value="TreeGrafter"/>
</dbReference>
<dbReference type="GO" id="GO:0000978">
    <property type="term" value="F:RNA polymerase II cis-regulatory region sequence-specific DNA binding"/>
    <property type="evidence" value="ECO:0007669"/>
    <property type="project" value="TreeGrafter"/>
</dbReference>
<evidence type="ECO:0000256" key="2">
    <source>
        <dbReference type="ARBA" id="ARBA00022723"/>
    </source>
</evidence>
<protein>
    <recommendedName>
        <fullName evidence="9">C2H2-type domain-containing protein</fullName>
    </recommendedName>
</protein>
<evidence type="ECO:0000256" key="7">
    <source>
        <dbReference type="PROSITE-ProRule" id="PRU00042"/>
    </source>
</evidence>
<evidence type="ECO:0000256" key="8">
    <source>
        <dbReference type="SAM" id="MobiDB-lite"/>
    </source>
</evidence>
<dbReference type="GO" id="GO:0000981">
    <property type="term" value="F:DNA-binding transcription factor activity, RNA polymerase II-specific"/>
    <property type="evidence" value="ECO:0007669"/>
    <property type="project" value="TreeGrafter"/>
</dbReference>
<dbReference type="PANTHER" id="PTHR14003">
    <property type="entry name" value="TRANSCRIPTIONAL REPRESSOR PROTEIN YY"/>
    <property type="match status" value="1"/>
</dbReference>
<dbReference type="FunFam" id="3.30.160.60:FF:000303">
    <property type="entry name" value="Zinc finger protein 41"/>
    <property type="match status" value="1"/>
</dbReference>
<dbReference type="GO" id="GO:0005667">
    <property type="term" value="C:transcription regulator complex"/>
    <property type="evidence" value="ECO:0007669"/>
    <property type="project" value="TreeGrafter"/>
</dbReference>
<accession>A0A8R1I4L0</accession>
<evidence type="ECO:0000256" key="4">
    <source>
        <dbReference type="ARBA" id="ARBA00022771"/>
    </source>
</evidence>
<feature type="region of interest" description="Disordered" evidence="8">
    <location>
        <begin position="42"/>
        <end position="73"/>
    </location>
</feature>
<proteinExistence type="predicted"/>
<dbReference type="FunFam" id="3.30.160.60:FF:001157">
    <property type="entry name" value="Zinc finger protein 793"/>
    <property type="match status" value="1"/>
</dbReference>
<evidence type="ECO:0000256" key="1">
    <source>
        <dbReference type="ARBA" id="ARBA00004123"/>
    </source>
</evidence>
<evidence type="ECO:0000256" key="5">
    <source>
        <dbReference type="ARBA" id="ARBA00022833"/>
    </source>
</evidence>
<feature type="domain" description="C2H2-type" evidence="9">
    <location>
        <begin position="203"/>
        <end position="226"/>
    </location>
</feature>
<dbReference type="GO" id="GO:0000785">
    <property type="term" value="C:chromatin"/>
    <property type="evidence" value="ECO:0007669"/>
    <property type="project" value="TreeGrafter"/>
</dbReference>
<dbReference type="SMART" id="SM00355">
    <property type="entry name" value="ZnF_C2H2"/>
    <property type="match status" value="2"/>
</dbReference>
<sequence length="226" mass="25648">MSYHYHVNNVGGSEFFDSTSYIPQMQMHHGYHDFYPNDASSSMMTSTVTPQPQTDGTLMMPQQQPTPSNRMGDHGGYGWRQDWSTSSQWMPNAPIEHGGGHMGGMVAPHLMNENTGQELYSFRQMPLTNQFLSSDAKMDCYLDQATPSRIISSLKKETRLAQRPIARTHTGERPYPCAQCEKAFTDSSTLTKHLRTHTGHKPYVCSICMMKFTQSGNLHRHMKTHK</sequence>
<evidence type="ECO:0000256" key="6">
    <source>
        <dbReference type="ARBA" id="ARBA00023242"/>
    </source>
</evidence>
<keyword evidence="5" id="KW-0862">Zinc</keyword>
<dbReference type="Pfam" id="PF00096">
    <property type="entry name" value="zf-C2H2"/>
    <property type="match status" value="2"/>
</dbReference>
<dbReference type="EnsemblMetazoa" id="CJA15428.1">
    <property type="protein sequence ID" value="CJA15428.1"/>
    <property type="gene ID" value="WBGene00134632"/>
</dbReference>
<evidence type="ECO:0000259" key="9">
    <source>
        <dbReference type="PROSITE" id="PS50157"/>
    </source>
</evidence>
<keyword evidence="11" id="KW-1185">Reference proteome</keyword>
<keyword evidence="6" id="KW-0539">Nucleus</keyword>
<dbReference type="PANTHER" id="PTHR14003:SF19">
    <property type="entry name" value="YY2 TRANSCRIPTION FACTOR"/>
    <property type="match status" value="1"/>
</dbReference>
<evidence type="ECO:0000313" key="10">
    <source>
        <dbReference type="EnsemblMetazoa" id="CJA15428.1"/>
    </source>
</evidence>
<dbReference type="GO" id="GO:0008270">
    <property type="term" value="F:zinc ion binding"/>
    <property type="evidence" value="ECO:0007669"/>
    <property type="project" value="UniProtKB-KW"/>
</dbReference>
<dbReference type="PROSITE" id="PS00028">
    <property type="entry name" value="ZINC_FINGER_C2H2_1"/>
    <property type="match status" value="2"/>
</dbReference>
<reference evidence="11" key="1">
    <citation type="submission" date="2010-08" db="EMBL/GenBank/DDBJ databases">
        <authorList>
            <consortium name="Caenorhabditis japonica Sequencing Consortium"/>
            <person name="Wilson R.K."/>
        </authorList>
    </citation>
    <scope>NUCLEOTIDE SEQUENCE [LARGE SCALE GENOMIC DNA]</scope>
    <source>
        <strain evidence="11">DF5081</strain>
    </source>
</reference>
<keyword evidence="4 7" id="KW-0863">Zinc-finger</keyword>
<dbReference type="PROSITE" id="PS50157">
    <property type="entry name" value="ZINC_FINGER_C2H2_2"/>
    <property type="match status" value="2"/>
</dbReference>
<feature type="compositionally biased region" description="Polar residues" evidence="8">
    <location>
        <begin position="42"/>
        <end position="69"/>
    </location>
</feature>
<keyword evidence="3" id="KW-0677">Repeat</keyword>
<dbReference type="InterPro" id="IPR036236">
    <property type="entry name" value="Znf_C2H2_sf"/>
</dbReference>
<dbReference type="InterPro" id="IPR013087">
    <property type="entry name" value="Znf_C2H2_type"/>
</dbReference>
<dbReference type="SUPFAM" id="SSF57667">
    <property type="entry name" value="beta-beta-alpha zinc fingers"/>
    <property type="match status" value="1"/>
</dbReference>
<keyword evidence="2" id="KW-0479">Metal-binding</keyword>
<reference evidence="10" key="2">
    <citation type="submission" date="2022-06" db="UniProtKB">
        <authorList>
            <consortium name="EnsemblMetazoa"/>
        </authorList>
    </citation>
    <scope>IDENTIFICATION</scope>
    <source>
        <strain evidence="10">DF5081</strain>
    </source>
</reference>
<organism evidence="10 11">
    <name type="scientific">Caenorhabditis japonica</name>
    <dbReference type="NCBI Taxonomy" id="281687"/>
    <lineage>
        <taxon>Eukaryota</taxon>
        <taxon>Metazoa</taxon>
        <taxon>Ecdysozoa</taxon>
        <taxon>Nematoda</taxon>
        <taxon>Chromadorea</taxon>
        <taxon>Rhabditida</taxon>
        <taxon>Rhabditina</taxon>
        <taxon>Rhabditomorpha</taxon>
        <taxon>Rhabditoidea</taxon>
        <taxon>Rhabditidae</taxon>
        <taxon>Peloderinae</taxon>
        <taxon>Caenorhabditis</taxon>
    </lineage>
</organism>
<evidence type="ECO:0000256" key="3">
    <source>
        <dbReference type="ARBA" id="ARBA00022737"/>
    </source>
</evidence>
<dbReference type="Proteomes" id="UP000005237">
    <property type="component" value="Unassembled WGS sequence"/>
</dbReference>
<feature type="domain" description="C2H2-type" evidence="9">
    <location>
        <begin position="175"/>
        <end position="202"/>
    </location>
</feature>
<dbReference type="Gene3D" id="3.30.160.60">
    <property type="entry name" value="Classic Zinc Finger"/>
    <property type="match status" value="2"/>
</dbReference>